<sequence length="106" mass="11453">MPNPTQPSNPIHPHIKPLNLPNPTPLMYNPDGLQIIHPSLATSVHNGTTYPFGSPSSSPSLSPFFRSSVKVGAALRLDVKRQLSSFVDSAAGLSRLILSLWRFPVA</sequence>
<evidence type="ECO:0000313" key="2">
    <source>
        <dbReference type="EMBL" id="CAH9098069.1"/>
    </source>
</evidence>
<keyword evidence="3" id="KW-1185">Reference proteome</keyword>
<gene>
    <name evidence="2" type="ORF">CEPIT_LOCUS14253</name>
</gene>
<proteinExistence type="predicted"/>
<dbReference type="AlphaFoldDB" id="A0AAV0DC20"/>
<feature type="region of interest" description="Disordered" evidence="1">
    <location>
        <begin position="1"/>
        <end position="23"/>
    </location>
</feature>
<evidence type="ECO:0000256" key="1">
    <source>
        <dbReference type="SAM" id="MobiDB-lite"/>
    </source>
</evidence>
<dbReference type="Proteomes" id="UP001152523">
    <property type="component" value="Unassembled WGS sequence"/>
</dbReference>
<accession>A0AAV0DC20</accession>
<reference evidence="2" key="1">
    <citation type="submission" date="2022-07" db="EMBL/GenBank/DDBJ databases">
        <authorList>
            <person name="Macas J."/>
            <person name="Novak P."/>
            <person name="Neumann P."/>
        </authorList>
    </citation>
    <scope>NUCLEOTIDE SEQUENCE</scope>
</reference>
<dbReference type="EMBL" id="CAMAPF010000096">
    <property type="protein sequence ID" value="CAH9098069.1"/>
    <property type="molecule type" value="Genomic_DNA"/>
</dbReference>
<comment type="caution">
    <text evidence="2">The sequence shown here is derived from an EMBL/GenBank/DDBJ whole genome shotgun (WGS) entry which is preliminary data.</text>
</comment>
<name>A0AAV0DC20_9ASTE</name>
<organism evidence="2 3">
    <name type="scientific">Cuscuta epithymum</name>
    <dbReference type="NCBI Taxonomy" id="186058"/>
    <lineage>
        <taxon>Eukaryota</taxon>
        <taxon>Viridiplantae</taxon>
        <taxon>Streptophyta</taxon>
        <taxon>Embryophyta</taxon>
        <taxon>Tracheophyta</taxon>
        <taxon>Spermatophyta</taxon>
        <taxon>Magnoliopsida</taxon>
        <taxon>eudicotyledons</taxon>
        <taxon>Gunneridae</taxon>
        <taxon>Pentapetalae</taxon>
        <taxon>asterids</taxon>
        <taxon>lamiids</taxon>
        <taxon>Solanales</taxon>
        <taxon>Convolvulaceae</taxon>
        <taxon>Cuscuteae</taxon>
        <taxon>Cuscuta</taxon>
        <taxon>Cuscuta subgen. Cuscuta</taxon>
    </lineage>
</organism>
<protein>
    <submittedName>
        <fullName evidence="2">Uncharacterized protein</fullName>
    </submittedName>
</protein>
<evidence type="ECO:0000313" key="3">
    <source>
        <dbReference type="Proteomes" id="UP001152523"/>
    </source>
</evidence>